<accession>A0ABV5MK07</accession>
<dbReference type="Gene3D" id="3.60.40.10">
    <property type="entry name" value="PPM-type phosphatase domain"/>
    <property type="match status" value="1"/>
</dbReference>
<dbReference type="Proteomes" id="UP001589608">
    <property type="component" value="Unassembled WGS sequence"/>
</dbReference>
<dbReference type="GO" id="GO:0004722">
    <property type="term" value="F:protein serine/threonine phosphatase activity"/>
    <property type="evidence" value="ECO:0007669"/>
    <property type="project" value="UniProtKB-EC"/>
</dbReference>
<protein>
    <submittedName>
        <fullName evidence="2">PP2C family protein-serine/threonine phosphatase</fullName>
        <ecNumber evidence="2">3.1.3.16</ecNumber>
    </submittedName>
</protein>
<dbReference type="SMART" id="SM00332">
    <property type="entry name" value="PP2Cc"/>
    <property type="match status" value="1"/>
</dbReference>
<evidence type="ECO:0000259" key="1">
    <source>
        <dbReference type="PROSITE" id="PS51746"/>
    </source>
</evidence>
<dbReference type="SMART" id="SM00331">
    <property type="entry name" value="PP2C_SIG"/>
    <property type="match status" value="1"/>
</dbReference>
<organism evidence="2 3">
    <name type="scientific">Dactylosporangium vinaceum</name>
    <dbReference type="NCBI Taxonomy" id="53362"/>
    <lineage>
        <taxon>Bacteria</taxon>
        <taxon>Bacillati</taxon>
        <taxon>Actinomycetota</taxon>
        <taxon>Actinomycetes</taxon>
        <taxon>Micromonosporales</taxon>
        <taxon>Micromonosporaceae</taxon>
        <taxon>Dactylosporangium</taxon>
    </lineage>
</organism>
<evidence type="ECO:0000313" key="2">
    <source>
        <dbReference type="EMBL" id="MFB9449200.1"/>
    </source>
</evidence>
<proteinExistence type="predicted"/>
<dbReference type="EC" id="3.1.3.16" evidence="2"/>
<sequence>MMTVRSGVASDTGAVRTRNEDSALAGAGVFAVADGMGGHAAGDVASRLAIAALQRLADRPGLTPQDLRAGLAAANREILGAVRRQPERAGMGTTVAGLGLVRFAGTEHWVVFNVGDSRVYRFVDGTLAQVTVDHTAPGPRAGITRALGTDPAPEADVWMFPPTPGERFLICSDGLPLEVDNAAIAVVLAAEPSAQRAAETLVRRAVDAGGRDNVTAVVVDHVPAADDERYEQTAPPRSVR</sequence>
<dbReference type="EMBL" id="JBHMCA010000063">
    <property type="protein sequence ID" value="MFB9449200.1"/>
    <property type="molecule type" value="Genomic_DNA"/>
</dbReference>
<dbReference type="RefSeq" id="WP_223092865.1">
    <property type="nucleotide sequence ID" value="NZ_CP061913.1"/>
</dbReference>
<dbReference type="PANTHER" id="PTHR47992">
    <property type="entry name" value="PROTEIN PHOSPHATASE"/>
    <property type="match status" value="1"/>
</dbReference>
<keyword evidence="2" id="KW-0378">Hydrolase</keyword>
<dbReference type="PROSITE" id="PS51746">
    <property type="entry name" value="PPM_2"/>
    <property type="match status" value="1"/>
</dbReference>
<dbReference type="InterPro" id="IPR001932">
    <property type="entry name" value="PPM-type_phosphatase-like_dom"/>
</dbReference>
<dbReference type="Pfam" id="PF13672">
    <property type="entry name" value="PP2C_2"/>
    <property type="match status" value="1"/>
</dbReference>
<dbReference type="InterPro" id="IPR036457">
    <property type="entry name" value="PPM-type-like_dom_sf"/>
</dbReference>
<gene>
    <name evidence="2" type="ORF">ACFFTR_39500</name>
</gene>
<keyword evidence="3" id="KW-1185">Reference proteome</keyword>
<name>A0ABV5MK07_9ACTN</name>
<dbReference type="SUPFAM" id="SSF81606">
    <property type="entry name" value="PP2C-like"/>
    <property type="match status" value="1"/>
</dbReference>
<dbReference type="CDD" id="cd00143">
    <property type="entry name" value="PP2Cc"/>
    <property type="match status" value="1"/>
</dbReference>
<evidence type="ECO:0000313" key="3">
    <source>
        <dbReference type="Proteomes" id="UP001589608"/>
    </source>
</evidence>
<comment type="caution">
    <text evidence="2">The sequence shown here is derived from an EMBL/GenBank/DDBJ whole genome shotgun (WGS) entry which is preliminary data.</text>
</comment>
<feature type="domain" description="PPM-type phosphatase" evidence="1">
    <location>
        <begin position="5"/>
        <end position="221"/>
    </location>
</feature>
<dbReference type="InterPro" id="IPR015655">
    <property type="entry name" value="PP2C"/>
</dbReference>
<reference evidence="2 3" key="1">
    <citation type="submission" date="2024-09" db="EMBL/GenBank/DDBJ databases">
        <authorList>
            <person name="Sun Q."/>
            <person name="Mori K."/>
        </authorList>
    </citation>
    <scope>NUCLEOTIDE SEQUENCE [LARGE SCALE GENOMIC DNA]</scope>
    <source>
        <strain evidence="2 3">JCM 3307</strain>
    </source>
</reference>